<feature type="compositionally biased region" description="Polar residues" evidence="1">
    <location>
        <begin position="14"/>
        <end position="28"/>
    </location>
</feature>
<feature type="region of interest" description="Disordered" evidence="1">
    <location>
        <begin position="1"/>
        <end position="64"/>
    </location>
</feature>
<comment type="caution">
    <text evidence="2">The sequence shown here is derived from an EMBL/GenBank/DDBJ whole genome shotgun (WGS) entry which is preliminary data.</text>
</comment>
<dbReference type="EMBL" id="JAWQEG010006413">
    <property type="protein sequence ID" value="KAK3854929.1"/>
    <property type="molecule type" value="Genomic_DNA"/>
</dbReference>
<evidence type="ECO:0000313" key="2">
    <source>
        <dbReference type="EMBL" id="KAK3854929.1"/>
    </source>
</evidence>
<reference evidence="2" key="1">
    <citation type="submission" date="2023-10" db="EMBL/GenBank/DDBJ databases">
        <title>Genome assemblies of two species of porcelain crab, Petrolisthes cinctipes and Petrolisthes manimaculis (Anomura: Porcellanidae).</title>
        <authorList>
            <person name="Angst P."/>
        </authorList>
    </citation>
    <scope>NUCLEOTIDE SEQUENCE</scope>
    <source>
        <strain evidence="2">PB745_01</strain>
        <tissue evidence="2">Gill</tissue>
    </source>
</reference>
<feature type="compositionally biased region" description="Polar residues" evidence="1">
    <location>
        <begin position="49"/>
        <end position="64"/>
    </location>
</feature>
<feature type="region of interest" description="Disordered" evidence="1">
    <location>
        <begin position="106"/>
        <end position="214"/>
    </location>
</feature>
<feature type="compositionally biased region" description="Low complexity" evidence="1">
    <location>
        <begin position="194"/>
        <end position="208"/>
    </location>
</feature>
<feature type="compositionally biased region" description="Pro residues" evidence="1">
    <location>
        <begin position="178"/>
        <end position="193"/>
    </location>
</feature>
<protein>
    <submittedName>
        <fullName evidence="2">Uncharacterized protein</fullName>
    </submittedName>
</protein>
<name>A0AAE1BT95_PETCI</name>
<gene>
    <name evidence="2" type="ORF">Pcinc_038636</name>
</gene>
<feature type="compositionally biased region" description="Low complexity" evidence="1">
    <location>
        <begin position="146"/>
        <end position="165"/>
    </location>
</feature>
<feature type="compositionally biased region" description="Low complexity" evidence="1">
    <location>
        <begin position="30"/>
        <end position="47"/>
    </location>
</feature>
<proteinExistence type="predicted"/>
<accession>A0AAE1BT95</accession>
<dbReference type="Proteomes" id="UP001286313">
    <property type="component" value="Unassembled WGS sequence"/>
</dbReference>
<evidence type="ECO:0000256" key="1">
    <source>
        <dbReference type="SAM" id="MobiDB-lite"/>
    </source>
</evidence>
<keyword evidence="3" id="KW-1185">Reference proteome</keyword>
<organism evidence="2 3">
    <name type="scientific">Petrolisthes cinctipes</name>
    <name type="common">Flat porcelain crab</name>
    <dbReference type="NCBI Taxonomy" id="88211"/>
    <lineage>
        <taxon>Eukaryota</taxon>
        <taxon>Metazoa</taxon>
        <taxon>Ecdysozoa</taxon>
        <taxon>Arthropoda</taxon>
        <taxon>Crustacea</taxon>
        <taxon>Multicrustacea</taxon>
        <taxon>Malacostraca</taxon>
        <taxon>Eumalacostraca</taxon>
        <taxon>Eucarida</taxon>
        <taxon>Decapoda</taxon>
        <taxon>Pleocyemata</taxon>
        <taxon>Anomura</taxon>
        <taxon>Galatheoidea</taxon>
        <taxon>Porcellanidae</taxon>
        <taxon>Petrolisthes</taxon>
    </lineage>
</organism>
<sequence>MSSGFLPRRDSRELSSATPIPSNPSPITFQPRQPLTHPLQPLTPHFPASATSHPSHLNQPLTSPTSINLSPISLHQPLIHPTFSNLSPIPFSLISYPSINLSSIPKRNKRQKYPPDPSINLSVNPPTFHPSPLNLSSIPPQPLNHPPSTSHPSPSTSHPSPLTSSIPPPQPLIHLPPHSQPPIHPYPTPPQPLLHPTSHPTPNLSSIPTPLPTSPPSLPPCPLRTWSRVGCWFSANHRCSRGNSSSGSKLVLIRVFWGPYWLVTVWEYGVGELGSWGRR</sequence>
<dbReference type="AlphaFoldDB" id="A0AAE1BT95"/>
<evidence type="ECO:0000313" key="3">
    <source>
        <dbReference type="Proteomes" id="UP001286313"/>
    </source>
</evidence>